<accession>A0ABR2XF84</accession>
<feature type="chain" id="PRO_5047522323" description="Secreted protein" evidence="1">
    <location>
        <begin position="25"/>
        <end position="229"/>
    </location>
</feature>
<sequence>MLLIRTITVLLALVAEVVVSQVPALPNRNETTAPPTHIALTPHTTSTSREPIAIEALSTSLIPDTEGRESVLSRSQAAVHKIALREGNGSTVGSPKTPYRKPLLPKIGGLRGVGGGFRGEGGIVPIYDPLYGSTPHGSGPRRSRLYKEGYRQGYGDGCHNFRYSPTRFEREYRIGYTKGRGAGIRGCRPINDNHQDGQDWWSSQAAPFGGALNELPHVVFSLLLALIMF</sequence>
<evidence type="ECO:0000313" key="3">
    <source>
        <dbReference type="Proteomes" id="UP001465668"/>
    </source>
</evidence>
<evidence type="ECO:0000313" key="2">
    <source>
        <dbReference type="EMBL" id="KAK9772359.1"/>
    </source>
</evidence>
<name>A0ABR2XF84_9PEZI</name>
<keyword evidence="3" id="KW-1185">Reference proteome</keyword>
<dbReference type="EMBL" id="JARVKM010000062">
    <property type="protein sequence ID" value="KAK9772359.1"/>
    <property type="molecule type" value="Genomic_DNA"/>
</dbReference>
<dbReference type="Proteomes" id="UP001465668">
    <property type="component" value="Unassembled WGS sequence"/>
</dbReference>
<protein>
    <recommendedName>
        <fullName evidence="4">Secreted protein</fullName>
    </recommendedName>
</protein>
<reference evidence="2 3" key="1">
    <citation type="submission" date="2024-02" db="EMBL/GenBank/DDBJ databases">
        <title>First draft genome assembly of two strains of Seiridium cardinale.</title>
        <authorList>
            <person name="Emiliani G."/>
            <person name="Scali E."/>
        </authorList>
    </citation>
    <scope>NUCLEOTIDE SEQUENCE [LARGE SCALE GENOMIC DNA]</scope>
    <source>
        <strain evidence="2 3">BM-138-000479</strain>
    </source>
</reference>
<proteinExistence type="predicted"/>
<comment type="caution">
    <text evidence="2">The sequence shown here is derived from an EMBL/GenBank/DDBJ whole genome shotgun (WGS) entry which is preliminary data.</text>
</comment>
<gene>
    <name evidence="2" type="ORF">SCAR479_10897</name>
</gene>
<feature type="signal peptide" evidence="1">
    <location>
        <begin position="1"/>
        <end position="24"/>
    </location>
</feature>
<keyword evidence="1" id="KW-0732">Signal</keyword>
<evidence type="ECO:0000256" key="1">
    <source>
        <dbReference type="SAM" id="SignalP"/>
    </source>
</evidence>
<evidence type="ECO:0008006" key="4">
    <source>
        <dbReference type="Google" id="ProtNLM"/>
    </source>
</evidence>
<organism evidence="2 3">
    <name type="scientific">Seiridium cardinale</name>
    <dbReference type="NCBI Taxonomy" id="138064"/>
    <lineage>
        <taxon>Eukaryota</taxon>
        <taxon>Fungi</taxon>
        <taxon>Dikarya</taxon>
        <taxon>Ascomycota</taxon>
        <taxon>Pezizomycotina</taxon>
        <taxon>Sordariomycetes</taxon>
        <taxon>Xylariomycetidae</taxon>
        <taxon>Amphisphaeriales</taxon>
        <taxon>Sporocadaceae</taxon>
        <taxon>Seiridium</taxon>
    </lineage>
</organism>